<dbReference type="Gene3D" id="1.10.520.20">
    <property type="entry name" value="N-terminal domain of the delta subunit of the F1F0-ATP synthase"/>
    <property type="match status" value="1"/>
</dbReference>
<dbReference type="PROSITE" id="PS00389">
    <property type="entry name" value="ATPASE_DELTA"/>
    <property type="match status" value="1"/>
</dbReference>
<dbReference type="Proteomes" id="UP000027100">
    <property type="component" value="Unassembled WGS sequence"/>
</dbReference>
<keyword evidence="2 8" id="KW-0813">Transport</keyword>
<gene>
    <name evidence="8" type="primary">atpH</name>
    <name evidence="9" type="ORF">HPO_06723</name>
</gene>
<accession>A0A062VKT0</accession>
<dbReference type="STRING" id="1280954.HPO_06723"/>
<evidence type="ECO:0000313" key="10">
    <source>
        <dbReference type="Proteomes" id="UP000027100"/>
    </source>
</evidence>
<dbReference type="HAMAP" id="MF_01416">
    <property type="entry name" value="ATP_synth_delta_bact"/>
    <property type="match status" value="1"/>
</dbReference>
<dbReference type="eggNOG" id="COG0712">
    <property type="taxonomic scope" value="Bacteria"/>
</dbReference>
<proteinExistence type="inferred from homology"/>
<comment type="similarity">
    <text evidence="8">Belongs to the ATPase delta chain family.</text>
</comment>
<keyword evidence="10" id="KW-1185">Reference proteome</keyword>
<dbReference type="InterPro" id="IPR026015">
    <property type="entry name" value="ATP_synth_OSCP/delta_N_sf"/>
</dbReference>
<dbReference type="PATRIC" id="fig|1280954.3.peg.1363"/>
<keyword evidence="3 8" id="KW-0375">Hydrogen ion transport</keyword>
<dbReference type="GO" id="GO:0045259">
    <property type="term" value="C:proton-transporting ATP synthase complex"/>
    <property type="evidence" value="ECO:0007669"/>
    <property type="project" value="UniProtKB-KW"/>
</dbReference>
<dbReference type="Pfam" id="PF00213">
    <property type="entry name" value="OSCP"/>
    <property type="match status" value="1"/>
</dbReference>
<dbReference type="PRINTS" id="PR00125">
    <property type="entry name" value="ATPASEDELTA"/>
</dbReference>
<evidence type="ECO:0000256" key="5">
    <source>
        <dbReference type="ARBA" id="ARBA00023136"/>
    </source>
</evidence>
<evidence type="ECO:0000256" key="2">
    <source>
        <dbReference type="ARBA" id="ARBA00022448"/>
    </source>
</evidence>
<comment type="function">
    <text evidence="8">This protein is part of the stalk that links CF(0) to CF(1). It either transmits conformational changes from CF(0) to CF(1) or is implicated in proton conduction.</text>
</comment>
<evidence type="ECO:0000256" key="3">
    <source>
        <dbReference type="ARBA" id="ARBA00022781"/>
    </source>
</evidence>
<evidence type="ECO:0000256" key="8">
    <source>
        <dbReference type="HAMAP-Rule" id="MF_01416"/>
    </source>
</evidence>
<comment type="caution">
    <text evidence="9">The sequence shown here is derived from an EMBL/GenBank/DDBJ whole genome shotgun (WGS) entry which is preliminary data.</text>
</comment>
<evidence type="ECO:0000256" key="4">
    <source>
        <dbReference type="ARBA" id="ARBA00023065"/>
    </source>
</evidence>
<organism evidence="9 10">
    <name type="scientific">Hyphomonas polymorpha PS728</name>
    <dbReference type="NCBI Taxonomy" id="1280954"/>
    <lineage>
        <taxon>Bacteria</taxon>
        <taxon>Pseudomonadati</taxon>
        <taxon>Pseudomonadota</taxon>
        <taxon>Alphaproteobacteria</taxon>
        <taxon>Hyphomonadales</taxon>
        <taxon>Hyphomonadaceae</taxon>
        <taxon>Hyphomonas</taxon>
    </lineage>
</organism>
<evidence type="ECO:0000256" key="7">
    <source>
        <dbReference type="ARBA" id="ARBA00023310"/>
    </source>
</evidence>
<comment type="function">
    <text evidence="8">F(1)F(0) ATP synthase produces ATP from ADP in the presence of a proton or sodium gradient. F-type ATPases consist of two structural domains, F(1) containing the extramembraneous catalytic core and F(0) containing the membrane proton channel, linked together by a central stalk and a peripheral stalk. During catalysis, ATP synthesis in the catalytic domain of F(1) is coupled via a rotary mechanism of the central stalk subunits to proton translocation.</text>
</comment>
<dbReference type="AlphaFoldDB" id="A0A062VKT0"/>
<evidence type="ECO:0000313" key="9">
    <source>
        <dbReference type="EMBL" id="KCZ99242.1"/>
    </source>
</evidence>
<evidence type="ECO:0000256" key="6">
    <source>
        <dbReference type="ARBA" id="ARBA00023196"/>
    </source>
</evidence>
<sequence>MPASNVIQTSETAQRYARALFDLAQEKGDLASVHKDFRAFAALIKSSDDLRKLLDSPAFGRDVKVSALAEIAKKAGYSALFGKFLGTMAANGRAGDILGAEFAFDQFYAKQRGVQRAIVRTAQQMTGAEKSRIESLLAKMVGGEVELTSEVDASLIGGIQLRLGSKLVDASVAKKLERMNTVMKGA</sequence>
<dbReference type="InterPro" id="IPR000711">
    <property type="entry name" value="ATPase_OSCP/dsu"/>
</dbReference>
<dbReference type="EMBL" id="ARYM01000006">
    <property type="protein sequence ID" value="KCZ99242.1"/>
    <property type="molecule type" value="Genomic_DNA"/>
</dbReference>
<dbReference type="RefSeq" id="WP_035596054.1">
    <property type="nucleotide sequence ID" value="NZ_ARYM01000006.1"/>
</dbReference>
<dbReference type="GO" id="GO:0046933">
    <property type="term" value="F:proton-transporting ATP synthase activity, rotational mechanism"/>
    <property type="evidence" value="ECO:0007669"/>
    <property type="project" value="UniProtKB-UniRule"/>
</dbReference>
<dbReference type="SUPFAM" id="SSF47928">
    <property type="entry name" value="N-terminal domain of the delta subunit of the F1F0-ATP synthase"/>
    <property type="match status" value="1"/>
</dbReference>
<protein>
    <recommendedName>
        <fullName evidence="8">ATP synthase subunit delta</fullName>
    </recommendedName>
    <alternativeName>
        <fullName evidence="8">ATP synthase F(1) sector subunit delta</fullName>
    </alternativeName>
    <alternativeName>
        <fullName evidence="8">F-type ATPase subunit delta</fullName>
        <shortName evidence="8">F-ATPase subunit delta</shortName>
    </alternativeName>
</protein>
<keyword evidence="4 8" id="KW-0406">Ion transport</keyword>
<dbReference type="InterPro" id="IPR020781">
    <property type="entry name" value="ATPase_OSCP/d_CS"/>
</dbReference>
<evidence type="ECO:0000256" key="1">
    <source>
        <dbReference type="ARBA" id="ARBA00004370"/>
    </source>
</evidence>
<keyword evidence="8" id="KW-1003">Cell membrane</keyword>
<dbReference type="NCBIfam" id="TIGR01145">
    <property type="entry name" value="ATP_synt_delta"/>
    <property type="match status" value="1"/>
</dbReference>
<dbReference type="PANTHER" id="PTHR11910">
    <property type="entry name" value="ATP SYNTHASE DELTA CHAIN"/>
    <property type="match status" value="1"/>
</dbReference>
<reference evidence="9 10" key="1">
    <citation type="journal article" date="2014" name="Antonie Van Leeuwenhoek">
        <title>Hyphomonas beringensis sp. nov. and Hyphomonas chukchiensis sp. nov., isolated from surface seawater of the Bering Sea and Chukchi Sea.</title>
        <authorList>
            <person name="Li C."/>
            <person name="Lai Q."/>
            <person name="Li G."/>
            <person name="Dong C."/>
            <person name="Wang J."/>
            <person name="Liao Y."/>
            <person name="Shao Z."/>
        </authorList>
    </citation>
    <scope>NUCLEOTIDE SEQUENCE [LARGE SCALE GENOMIC DNA]</scope>
    <source>
        <strain evidence="9 10">PS728</strain>
    </source>
</reference>
<comment type="subcellular location">
    <subcellularLocation>
        <location evidence="8">Cell membrane</location>
        <topology evidence="8">Peripheral membrane protein</topology>
    </subcellularLocation>
    <subcellularLocation>
        <location evidence="1">Membrane</location>
    </subcellularLocation>
</comment>
<keyword evidence="5 8" id="KW-0472">Membrane</keyword>
<keyword evidence="6 8" id="KW-0139">CF(1)</keyword>
<name>A0A062VKT0_9PROT</name>
<dbReference type="GO" id="GO:0005886">
    <property type="term" value="C:plasma membrane"/>
    <property type="evidence" value="ECO:0007669"/>
    <property type="project" value="UniProtKB-SubCell"/>
</dbReference>
<keyword evidence="7 8" id="KW-0066">ATP synthesis</keyword>